<name>A0A9Q3JFE9_9BASI</name>
<evidence type="ECO:0000313" key="3">
    <source>
        <dbReference type="Proteomes" id="UP000765509"/>
    </source>
</evidence>
<dbReference type="EMBL" id="AVOT02071026">
    <property type="protein sequence ID" value="MBW0561432.1"/>
    <property type="molecule type" value="Genomic_DNA"/>
</dbReference>
<evidence type="ECO:0000313" key="2">
    <source>
        <dbReference type="EMBL" id="MBW0561432.1"/>
    </source>
</evidence>
<dbReference type="Proteomes" id="UP000765509">
    <property type="component" value="Unassembled WGS sequence"/>
</dbReference>
<comment type="caution">
    <text evidence="2">The sequence shown here is derived from an EMBL/GenBank/DDBJ whole genome shotgun (WGS) entry which is preliminary data.</text>
</comment>
<proteinExistence type="predicted"/>
<feature type="region of interest" description="Disordered" evidence="1">
    <location>
        <begin position="23"/>
        <end position="85"/>
    </location>
</feature>
<keyword evidence="3" id="KW-1185">Reference proteome</keyword>
<evidence type="ECO:0000256" key="1">
    <source>
        <dbReference type="SAM" id="MobiDB-lite"/>
    </source>
</evidence>
<feature type="compositionally biased region" description="Low complexity" evidence="1">
    <location>
        <begin position="60"/>
        <end position="70"/>
    </location>
</feature>
<feature type="compositionally biased region" description="Acidic residues" evidence="1">
    <location>
        <begin position="41"/>
        <end position="59"/>
    </location>
</feature>
<dbReference type="OrthoDB" id="9997817at2759"/>
<accession>A0A9Q3JFE9</accession>
<dbReference type="AlphaFoldDB" id="A0A9Q3JFE9"/>
<reference evidence="2" key="1">
    <citation type="submission" date="2021-03" db="EMBL/GenBank/DDBJ databases">
        <title>Draft genome sequence of rust myrtle Austropuccinia psidii MF-1, a brazilian biotype.</title>
        <authorList>
            <person name="Quecine M.C."/>
            <person name="Pachon D.M.R."/>
            <person name="Bonatelli M.L."/>
            <person name="Correr F.H."/>
            <person name="Franceschini L.M."/>
            <person name="Leite T.F."/>
            <person name="Margarido G.R.A."/>
            <person name="Almeida C.A."/>
            <person name="Ferrarezi J.A."/>
            <person name="Labate C.A."/>
        </authorList>
    </citation>
    <scope>NUCLEOTIDE SEQUENCE</scope>
    <source>
        <strain evidence="2">MF-1</strain>
    </source>
</reference>
<organism evidence="2 3">
    <name type="scientific">Austropuccinia psidii MF-1</name>
    <dbReference type="NCBI Taxonomy" id="1389203"/>
    <lineage>
        <taxon>Eukaryota</taxon>
        <taxon>Fungi</taxon>
        <taxon>Dikarya</taxon>
        <taxon>Basidiomycota</taxon>
        <taxon>Pucciniomycotina</taxon>
        <taxon>Pucciniomycetes</taxon>
        <taxon>Pucciniales</taxon>
        <taxon>Sphaerophragmiaceae</taxon>
        <taxon>Austropuccinia</taxon>
    </lineage>
</organism>
<gene>
    <name evidence="2" type="ORF">O181_101147</name>
</gene>
<sequence length="110" mass="12001">MEGEAPSRRGGVKSRRSRLFSGFLGGYANISQGPRSRSGESEDEEGEEYVEEEESEETEVAASPEVSEAPNLPPSTKPLVSQAEPNFLKMMEQMTEFMGQLTQAVAPTDT</sequence>
<protein>
    <submittedName>
        <fullName evidence="2">Uncharacterized protein</fullName>
    </submittedName>
</protein>